<dbReference type="eggNOG" id="ENOG502SZI5">
    <property type="taxonomic scope" value="Eukaryota"/>
</dbReference>
<dbReference type="AlphaFoldDB" id="B3M4Q3"/>
<reference evidence="8 9" key="1">
    <citation type="journal article" date="2007" name="Nature">
        <title>Evolution of genes and genomes on the Drosophila phylogeny.</title>
        <authorList>
            <consortium name="Drosophila 12 Genomes Consortium"/>
            <person name="Clark A.G."/>
            <person name="Eisen M.B."/>
            <person name="Smith D.R."/>
            <person name="Bergman C.M."/>
            <person name="Oliver B."/>
            <person name="Markow T.A."/>
            <person name="Kaufman T.C."/>
            <person name="Kellis M."/>
            <person name="Gelbart W."/>
            <person name="Iyer V.N."/>
            <person name="Pollard D.A."/>
            <person name="Sackton T.B."/>
            <person name="Larracuente A.M."/>
            <person name="Singh N.D."/>
            <person name="Abad J.P."/>
            <person name="Abt D.N."/>
            <person name="Adryan B."/>
            <person name="Aguade M."/>
            <person name="Akashi H."/>
            <person name="Anderson W.W."/>
            <person name="Aquadro C.F."/>
            <person name="Ardell D.H."/>
            <person name="Arguello R."/>
            <person name="Artieri C.G."/>
            <person name="Barbash D.A."/>
            <person name="Barker D."/>
            <person name="Barsanti P."/>
            <person name="Batterham P."/>
            <person name="Batzoglou S."/>
            <person name="Begun D."/>
            <person name="Bhutkar A."/>
            <person name="Blanco E."/>
            <person name="Bosak S.A."/>
            <person name="Bradley R.K."/>
            <person name="Brand A.D."/>
            <person name="Brent M.R."/>
            <person name="Brooks A.N."/>
            <person name="Brown R.H."/>
            <person name="Butlin R.K."/>
            <person name="Caggese C."/>
            <person name="Calvi B.R."/>
            <person name="Bernardo de Carvalho A."/>
            <person name="Caspi A."/>
            <person name="Castrezana S."/>
            <person name="Celniker S.E."/>
            <person name="Chang J.L."/>
            <person name="Chapple C."/>
            <person name="Chatterji S."/>
            <person name="Chinwalla A."/>
            <person name="Civetta A."/>
            <person name="Clifton S.W."/>
            <person name="Comeron J.M."/>
            <person name="Costello J.C."/>
            <person name="Coyne J.A."/>
            <person name="Daub J."/>
            <person name="David R.G."/>
            <person name="Delcher A.L."/>
            <person name="Delehaunty K."/>
            <person name="Do C.B."/>
            <person name="Ebling H."/>
            <person name="Edwards K."/>
            <person name="Eickbush T."/>
            <person name="Evans J.D."/>
            <person name="Filipski A."/>
            <person name="Findeiss S."/>
            <person name="Freyhult E."/>
            <person name="Fulton L."/>
            <person name="Fulton R."/>
            <person name="Garcia A.C."/>
            <person name="Gardiner A."/>
            <person name="Garfield D.A."/>
            <person name="Garvin B.E."/>
            <person name="Gibson G."/>
            <person name="Gilbert D."/>
            <person name="Gnerre S."/>
            <person name="Godfrey J."/>
            <person name="Good R."/>
            <person name="Gotea V."/>
            <person name="Gravely B."/>
            <person name="Greenberg A.J."/>
            <person name="Griffiths-Jones S."/>
            <person name="Gross S."/>
            <person name="Guigo R."/>
            <person name="Gustafson E.A."/>
            <person name="Haerty W."/>
            <person name="Hahn M.W."/>
            <person name="Halligan D.L."/>
            <person name="Halpern A.L."/>
            <person name="Halter G.M."/>
            <person name="Han M.V."/>
            <person name="Heger A."/>
            <person name="Hillier L."/>
            <person name="Hinrichs A.S."/>
            <person name="Holmes I."/>
            <person name="Hoskins R.A."/>
            <person name="Hubisz M.J."/>
            <person name="Hultmark D."/>
            <person name="Huntley M.A."/>
            <person name="Jaffe D.B."/>
            <person name="Jagadeeshan S."/>
            <person name="Jeck W.R."/>
            <person name="Johnson J."/>
            <person name="Jones C.D."/>
            <person name="Jordan W.C."/>
            <person name="Karpen G.H."/>
            <person name="Kataoka E."/>
            <person name="Keightley P.D."/>
            <person name="Kheradpour P."/>
            <person name="Kirkness E.F."/>
            <person name="Koerich L.B."/>
            <person name="Kristiansen K."/>
            <person name="Kudrna D."/>
            <person name="Kulathinal R.J."/>
            <person name="Kumar S."/>
            <person name="Kwok R."/>
            <person name="Lander E."/>
            <person name="Langley C.H."/>
            <person name="Lapoint R."/>
            <person name="Lazzaro B.P."/>
            <person name="Lee S.J."/>
            <person name="Levesque L."/>
            <person name="Li R."/>
            <person name="Lin C.F."/>
            <person name="Lin M.F."/>
            <person name="Lindblad-Toh K."/>
            <person name="Llopart A."/>
            <person name="Long M."/>
            <person name="Low L."/>
            <person name="Lozovsky E."/>
            <person name="Lu J."/>
            <person name="Luo M."/>
            <person name="Machado C.A."/>
            <person name="Makalowski W."/>
            <person name="Marzo M."/>
            <person name="Matsuda M."/>
            <person name="Matzkin L."/>
            <person name="McAllister B."/>
            <person name="McBride C.S."/>
            <person name="McKernan B."/>
            <person name="McKernan K."/>
            <person name="Mendez-Lago M."/>
            <person name="Minx P."/>
            <person name="Mollenhauer M.U."/>
            <person name="Montooth K."/>
            <person name="Mount S.M."/>
            <person name="Mu X."/>
            <person name="Myers E."/>
            <person name="Negre B."/>
            <person name="Newfeld S."/>
            <person name="Nielsen R."/>
            <person name="Noor M.A."/>
            <person name="O'Grady P."/>
            <person name="Pachter L."/>
            <person name="Papaceit M."/>
            <person name="Parisi M.J."/>
            <person name="Parisi M."/>
            <person name="Parts L."/>
            <person name="Pedersen J.S."/>
            <person name="Pesole G."/>
            <person name="Phillippy A.M."/>
            <person name="Ponting C.P."/>
            <person name="Pop M."/>
            <person name="Porcelli D."/>
            <person name="Powell J.R."/>
            <person name="Prohaska S."/>
            <person name="Pruitt K."/>
            <person name="Puig M."/>
            <person name="Quesneville H."/>
            <person name="Ram K.R."/>
            <person name="Rand D."/>
            <person name="Rasmussen M.D."/>
            <person name="Reed L.K."/>
            <person name="Reenan R."/>
            <person name="Reily A."/>
            <person name="Remington K.A."/>
            <person name="Rieger T.T."/>
            <person name="Ritchie M.G."/>
            <person name="Robin C."/>
            <person name="Rogers Y.H."/>
            <person name="Rohde C."/>
            <person name="Rozas J."/>
            <person name="Rubenfield M.J."/>
            <person name="Ruiz A."/>
            <person name="Russo S."/>
            <person name="Salzberg S.L."/>
            <person name="Sanchez-Gracia A."/>
            <person name="Saranga D.J."/>
            <person name="Sato H."/>
            <person name="Schaeffer S.W."/>
            <person name="Schatz M.C."/>
            <person name="Schlenke T."/>
            <person name="Schwartz R."/>
            <person name="Segarra C."/>
            <person name="Singh R.S."/>
            <person name="Sirot L."/>
            <person name="Sirota M."/>
            <person name="Sisneros N.B."/>
            <person name="Smith C.D."/>
            <person name="Smith T.F."/>
            <person name="Spieth J."/>
            <person name="Stage D.E."/>
            <person name="Stark A."/>
            <person name="Stephan W."/>
            <person name="Strausberg R.L."/>
            <person name="Strempel S."/>
            <person name="Sturgill D."/>
            <person name="Sutton G."/>
            <person name="Sutton G.G."/>
            <person name="Tao W."/>
            <person name="Teichmann S."/>
            <person name="Tobari Y.N."/>
            <person name="Tomimura Y."/>
            <person name="Tsolas J.M."/>
            <person name="Valente V.L."/>
            <person name="Venter E."/>
            <person name="Venter J.C."/>
            <person name="Vicario S."/>
            <person name="Vieira F.G."/>
            <person name="Vilella A.J."/>
            <person name="Villasante A."/>
            <person name="Walenz B."/>
            <person name="Wang J."/>
            <person name="Wasserman M."/>
            <person name="Watts T."/>
            <person name="Wilson D."/>
            <person name="Wilson R.K."/>
            <person name="Wing R.A."/>
            <person name="Wolfner M.F."/>
            <person name="Wong A."/>
            <person name="Wong G.K."/>
            <person name="Wu C.I."/>
            <person name="Wu G."/>
            <person name="Yamamoto D."/>
            <person name="Yang H.P."/>
            <person name="Yang S.P."/>
            <person name="Yorke J.A."/>
            <person name="Yoshida K."/>
            <person name="Zdobnov E."/>
            <person name="Zhang P."/>
            <person name="Zhang Y."/>
            <person name="Zimin A.V."/>
            <person name="Baldwin J."/>
            <person name="Abdouelleil A."/>
            <person name="Abdulkadir J."/>
            <person name="Abebe A."/>
            <person name="Abera B."/>
            <person name="Abreu J."/>
            <person name="Acer S.C."/>
            <person name="Aftuck L."/>
            <person name="Alexander A."/>
            <person name="An P."/>
            <person name="Anderson E."/>
            <person name="Anderson S."/>
            <person name="Arachi H."/>
            <person name="Azer M."/>
            <person name="Bachantsang P."/>
            <person name="Barry A."/>
            <person name="Bayul T."/>
            <person name="Berlin A."/>
            <person name="Bessette D."/>
            <person name="Bloom T."/>
            <person name="Blye J."/>
            <person name="Boguslavskiy L."/>
            <person name="Bonnet C."/>
            <person name="Boukhgalter B."/>
            <person name="Bourzgui I."/>
            <person name="Brown A."/>
            <person name="Cahill P."/>
            <person name="Channer S."/>
            <person name="Cheshatsang Y."/>
            <person name="Chuda L."/>
            <person name="Citroen M."/>
            <person name="Collymore A."/>
            <person name="Cooke P."/>
            <person name="Costello M."/>
            <person name="D'Aco K."/>
            <person name="Daza R."/>
            <person name="De Haan G."/>
            <person name="DeGray S."/>
            <person name="DeMaso C."/>
            <person name="Dhargay N."/>
            <person name="Dooley K."/>
            <person name="Dooley E."/>
            <person name="Doricent M."/>
            <person name="Dorje P."/>
            <person name="Dorjee K."/>
            <person name="Dupes A."/>
            <person name="Elong R."/>
            <person name="Falk J."/>
            <person name="Farina A."/>
            <person name="Faro S."/>
            <person name="Ferguson D."/>
            <person name="Fisher S."/>
            <person name="Foley C.D."/>
            <person name="Franke A."/>
            <person name="Friedrich D."/>
            <person name="Gadbois L."/>
            <person name="Gearin G."/>
            <person name="Gearin C.R."/>
            <person name="Giannoukos G."/>
            <person name="Goode T."/>
            <person name="Graham J."/>
            <person name="Grandbois E."/>
            <person name="Grewal S."/>
            <person name="Gyaltsen K."/>
            <person name="Hafez N."/>
            <person name="Hagos B."/>
            <person name="Hall J."/>
            <person name="Henson C."/>
            <person name="Hollinger A."/>
            <person name="Honan T."/>
            <person name="Huard M.D."/>
            <person name="Hughes L."/>
            <person name="Hurhula B."/>
            <person name="Husby M.E."/>
            <person name="Kamat A."/>
            <person name="Kanga B."/>
            <person name="Kashin S."/>
            <person name="Khazanovich D."/>
            <person name="Kisner P."/>
            <person name="Lance K."/>
            <person name="Lara M."/>
            <person name="Lee W."/>
            <person name="Lennon N."/>
            <person name="Letendre F."/>
            <person name="LeVine R."/>
            <person name="Lipovsky A."/>
            <person name="Liu X."/>
            <person name="Liu J."/>
            <person name="Liu S."/>
            <person name="Lokyitsang T."/>
            <person name="Lokyitsang Y."/>
            <person name="Lubonja R."/>
            <person name="Lui A."/>
            <person name="MacDonald P."/>
            <person name="Magnisalis V."/>
            <person name="Maru K."/>
            <person name="Matthews C."/>
            <person name="McCusker W."/>
            <person name="McDonough S."/>
            <person name="Mehta T."/>
            <person name="Meldrim J."/>
            <person name="Meneus L."/>
            <person name="Mihai O."/>
            <person name="Mihalev A."/>
            <person name="Mihova T."/>
            <person name="Mittelman R."/>
            <person name="Mlenga V."/>
            <person name="Montmayeur A."/>
            <person name="Mulrain L."/>
            <person name="Navidi A."/>
            <person name="Naylor J."/>
            <person name="Negash T."/>
            <person name="Nguyen T."/>
            <person name="Nguyen N."/>
            <person name="Nicol R."/>
            <person name="Norbu C."/>
            <person name="Norbu N."/>
            <person name="Novod N."/>
            <person name="O'Neill B."/>
            <person name="Osman S."/>
            <person name="Markiewicz E."/>
            <person name="Oyono O.L."/>
            <person name="Patti C."/>
            <person name="Phunkhang P."/>
            <person name="Pierre F."/>
            <person name="Priest M."/>
            <person name="Raghuraman S."/>
            <person name="Rege F."/>
            <person name="Reyes R."/>
            <person name="Rise C."/>
            <person name="Rogov P."/>
            <person name="Ross K."/>
            <person name="Ryan E."/>
            <person name="Settipalli S."/>
            <person name="Shea T."/>
            <person name="Sherpa N."/>
            <person name="Shi L."/>
            <person name="Shih D."/>
            <person name="Sparrow T."/>
            <person name="Spaulding J."/>
            <person name="Stalker J."/>
            <person name="Stange-Thomann N."/>
            <person name="Stavropoulos S."/>
            <person name="Stone C."/>
            <person name="Strader C."/>
            <person name="Tesfaye S."/>
            <person name="Thomson T."/>
            <person name="Thoulutsang Y."/>
            <person name="Thoulutsang D."/>
            <person name="Topham K."/>
            <person name="Topping I."/>
            <person name="Tsamla T."/>
            <person name="Vassiliev H."/>
            <person name="Vo A."/>
            <person name="Wangchuk T."/>
            <person name="Wangdi T."/>
            <person name="Weiand M."/>
            <person name="Wilkinson J."/>
            <person name="Wilson A."/>
            <person name="Yadav S."/>
            <person name="Young G."/>
            <person name="Yu Q."/>
            <person name="Zembek L."/>
            <person name="Zhong D."/>
            <person name="Zimmer A."/>
            <person name="Zwirko Z."/>
            <person name="Jaffe D.B."/>
            <person name="Alvarez P."/>
            <person name="Brockman W."/>
            <person name="Butler J."/>
            <person name="Chin C."/>
            <person name="Gnerre S."/>
            <person name="Grabherr M."/>
            <person name="Kleber M."/>
            <person name="Mauceli E."/>
            <person name="MacCallum I."/>
        </authorList>
    </citation>
    <scope>NUCLEOTIDE SEQUENCE [LARGE SCALE GENOMIC DNA]</scope>
    <source>
        <strain evidence="9">Tucson 14024-0371.13</strain>
    </source>
</reference>
<dbReference type="PROSITE" id="PS50940">
    <property type="entry name" value="CHIT_BIND_II"/>
    <property type="match status" value="4"/>
</dbReference>
<dbReference type="InParanoid" id="B3M4Q3"/>
<dbReference type="GeneID" id="6507110"/>
<feature type="domain" description="Chitin-binding type-2" evidence="7">
    <location>
        <begin position="146"/>
        <end position="200"/>
    </location>
</feature>
<feature type="signal peptide" evidence="6">
    <location>
        <begin position="1"/>
        <end position="23"/>
    </location>
</feature>
<dbReference type="HOGENOM" id="CLU_045312_1_0_1"/>
<dbReference type="PANTHER" id="PTHR23301:SF106">
    <property type="entry name" value="CHITIN-BINDING TYPE-2 DOMAIN-CONTAINING PROTEIN-RELATED"/>
    <property type="match status" value="1"/>
</dbReference>
<dbReference type="OMA" id="EYEICSS"/>
<evidence type="ECO:0000256" key="5">
    <source>
        <dbReference type="ARBA" id="ARBA00023180"/>
    </source>
</evidence>
<dbReference type="InterPro" id="IPR051940">
    <property type="entry name" value="Chitin_bind-dev_reg"/>
</dbReference>
<gene>
    <name evidence="8" type="primary">Dana\GF24478</name>
    <name evidence="8" type="synonym">dana_GLEANR_9196</name>
    <name evidence="8" type="ORF">GF24478</name>
</gene>
<feature type="chain" id="PRO_5002792361" description="Chitin-binding type-2 domain-containing protein" evidence="6">
    <location>
        <begin position="24"/>
        <end position="354"/>
    </location>
</feature>
<evidence type="ECO:0000256" key="1">
    <source>
        <dbReference type="ARBA" id="ARBA00022669"/>
    </source>
</evidence>
<dbReference type="InterPro" id="IPR002557">
    <property type="entry name" value="Chitin-bd_dom"/>
</dbReference>
<keyword evidence="4" id="KW-1015">Disulfide bond</keyword>
<dbReference type="SMART" id="SM00494">
    <property type="entry name" value="ChtBD2"/>
    <property type="match status" value="4"/>
</dbReference>
<evidence type="ECO:0000313" key="9">
    <source>
        <dbReference type="Proteomes" id="UP000007801"/>
    </source>
</evidence>
<sequence>MGAFNLRMCVLAACLLMASQAYAGYTMEQMCAQWWDTGYVGNPNDCSGWGYCSGQQLVAWGSCGANLTFNPQLGICDWSYRTPCKSNPVQTCQYATSPMYAADPTNCNQYYSCDGKGNSEVFSCGTGAVFSASVPECAWGPTCPQDSICEYMKNDIFVGDPQKCGNYILCSQGTGTSTSCESGYYNAQTGNCQPSSACDSSNSGTVTDGQFSVGDKSPTGTCSNGWSAAANLAADDATKTYRFVPDGVTCYGFYYCANDESTGIWNSCQTGTHFNPSTGQCVSPATFACTHNRCGNVPAQFMANVGTTCESYTYCAKGTTAQCPTESPYFDEVHGICTTEALPYAICAASNNDE</sequence>
<keyword evidence="9" id="KW-1185">Reference proteome</keyword>
<dbReference type="STRING" id="7217.B3M4Q3"/>
<dbReference type="Pfam" id="PF01607">
    <property type="entry name" value="CBM_14"/>
    <property type="match status" value="4"/>
</dbReference>
<dbReference type="PhylomeDB" id="B3M4Q3"/>
<dbReference type="SUPFAM" id="SSF57625">
    <property type="entry name" value="Invertebrate chitin-binding proteins"/>
    <property type="match status" value="4"/>
</dbReference>
<feature type="domain" description="Chitin-binding type-2" evidence="7">
    <location>
        <begin position="230"/>
        <end position="291"/>
    </location>
</feature>
<keyword evidence="3" id="KW-0677">Repeat</keyword>
<evidence type="ECO:0000256" key="2">
    <source>
        <dbReference type="ARBA" id="ARBA00022729"/>
    </source>
</evidence>
<feature type="domain" description="Chitin-binding type-2" evidence="7">
    <location>
        <begin position="28"/>
        <end position="86"/>
    </location>
</feature>
<accession>B3M4Q3</accession>
<evidence type="ECO:0000256" key="4">
    <source>
        <dbReference type="ARBA" id="ARBA00023157"/>
    </source>
</evidence>
<dbReference type="Proteomes" id="UP000007801">
    <property type="component" value="Unassembled WGS sequence"/>
</dbReference>
<feature type="domain" description="Chitin-binding type-2" evidence="7">
    <location>
        <begin position="89"/>
        <end position="145"/>
    </location>
</feature>
<evidence type="ECO:0000313" key="8">
    <source>
        <dbReference type="EMBL" id="EDV39452.1"/>
    </source>
</evidence>
<dbReference type="GO" id="GO:0005576">
    <property type="term" value="C:extracellular region"/>
    <property type="evidence" value="ECO:0007669"/>
    <property type="project" value="InterPro"/>
</dbReference>
<dbReference type="KEGG" id="dan:6507110"/>
<dbReference type="EMBL" id="CH902618">
    <property type="protein sequence ID" value="EDV39452.1"/>
    <property type="molecule type" value="Genomic_DNA"/>
</dbReference>
<organism evidence="8 9">
    <name type="scientific">Drosophila ananassae</name>
    <name type="common">Fruit fly</name>
    <dbReference type="NCBI Taxonomy" id="7217"/>
    <lineage>
        <taxon>Eukaryota</taxon>
        <taxon>Metazoa</taxon>
        <taxon>Ecdysozoa</taxon>
        <taxon>Arthropoda</taxon>
        <taxon>Hexapoda</taxon>
        <taxon>Insecta</taxon>
        <taxon>Pterygota</taxon>
        <taxon>Neoptera</taxon>
        <taxon>Endopterygota</taxon>
        <taxon>Diptera</taxon>
        <taxon>Brachycera</taxon>
        <taxon>Muscomorpha</taxon>
        <taxon>Ephydroidea</taxon>
        <taxon>Drosophilidae</taxon>
        <taxon>Drosophila</taxon>
        <taxon>Sophophora</taxon>
    </lineage>
</organism>
<evidence type="ECO:0000259" key="7">
    <source>
        <dbReference type="PROSITE" id="PS50940"/>
    </source>
</evidence>
<protein>
    <recommendedName>
        <fullName evidence="7">Chitin-binding type-2 domain-containing protein</fullName>
    </recommendedName>
</protein>
<evidence type="ECO:0000256" key="3">
    <source>
        <dbReference type="ARBA" id="ARBA00022737"/>
    </source>
</evidence>
<dbReference type="PANTHER" id="PTHR23301">
    <property type="entry name" value="CHITIN BINDING PERITROPHIN-A"/>
    <property type="match status" value="1"/>
</dbReference>
<evidence type="ECO:0000256" key="6">
    <source>
        <dbReference type="SAM" id="SignalP"/>
    </source>
</evidence>
<keyword evidence="5" id="KW-0325">Glycoprotein</keyword>
<name>B3M4Q3_DROAN</name>
<dbReference type="OrthoDB" id="6020543at2759"/>
<proteinExistence type="predicted"/>
<dbReference type="GO" id="GO:0008061">
    <property type="term" value="F:chitin binding"/>
    <property type="evidence" value="ECO:0007669"/>
    <property type="project" value="UniProtKB-KW"/>
</dbReference>
<keyword evidence="1" id="KW-0147">Chitin-binding</keyword>
<dbReference type="InterPro" id="IPR036508">
    <property type="entry name" value="Chitin-bd_dom_sf"/>
</dbReference>
<keyword evidence="2 6" id="KW-0732">Signal</keyword>
<dbReference type="Gene3D" id="2.170.140.10">
    <property type="entry name" value="Chitin binding domain"/>
    <property type="match status" value="2"/>
</dbReference>